<reference evidence="1 2" key="1">
    <citation type="journal article" date="2019" name="Commun. Biol.">
        <title>The bagworm genome reveals a unique fibroin gene that provides high tensile strength.</title>
        <authorList>
            <person name="Kono N."/>
            <person name="Nakamura H."/>
            <person name="Ohtoshi R."/>
            <person name="Tomita M."/>
            <person name="Numata K."/>
            <person name="Arakawa K."/>
        </authorList>
    </citation>
    <scope>NUCLEOTIDE SEQUENCE [LARGE SCALE GENOMIC DNA]</scope>
</reference>
<evidence type="ECO:0000313" key="1">
    <source>
        <dbReference type="EMBL" id="GBP20606.1"/>
    </source>
</evidence>
<accession>A0A4C1U456</accession>
<keyword evidence="2" id="KW-1185">Reference proteome</keyword>
<sequence length="162" mass="17858">MVLAVARQVRREGMASAPKAFAEGTPVPASPSHGNWLLVSNTAGSQSERGIECKFVTCVGVGRYTRCAARGVRHGDRDGGLAEHSTILLEAFGGRTPVIKVMLMVFPASGTMTKTSCRNKVFLNMLHSICDKACKEMLHFFPQPYRIVDELRRSWMWSRGKS</sequence>
<evidence type="ECO:0000313" key="2">
    <source>
        <dbReference type="Proteomes" id="UP000299102"/>
    </source>
</evidence>
<proteinExistence type="predicted"/>
<name>A0A4C1U456_EUMVA</name>
<dbReference type="AlphaFoldDB" id="A0A4C1U456"/>
<gene>
    <name evidence="1" type="ORF">EVAR_93720_1</name>
</gene>
<dbReference type="EMBL" id="BGZK01000120">
    <property type="protein sequence ID" value="GBP20606.1"/>
    <property type="molecule type" value="Genomic_DNA"/>
</dbReference>
<organism evidence="1 2">
    <name type="scientific">Eumeta variegata</name>
    <name type="common">Bagworm moth</name>
    <name type="synonym">Eumeta japonica</name>
    <dbReference type="NCBI Taxonomy" id="151549"/>
    <lineage>
        <taxon>Eukaryota</taxon>
        <taxon>Metazoa</taxon>
        <taxon>Ecdysozoa</taxon>
        <taxon>Arthropoda</taxon>
        <taxon>Hexapoda</taxon>
        <taxon>Insecta</taxon>
        <taxon>Pterygota</taxon>
        <taxon>Neoptera</taxon>
        <taxon>Endopterygota</taxon>
        <taxon>Lepidoptera</taxon>
        <taxon>Glossata</taxon>
        <taxon>Ditrysia</taxon>
        <taxon>Tineoidea</taxon>
        <taxon>Psychidae</taxon>
        <taxon>Oiketicinae</taxon>
        <taxon>Eumeta</taxon>
    </lineage>
</organism>
<protein>
    <submittedName>
        <fullName evidence="1">Uncharacterized protein</fullName>
    </submittedName>
</protein>
<comment type="caution">
    <text evidence="1">The sequence shown here is derived from an EMBL/GenBank/DDBJ whole genome shotgun (WGS) entry which is preliminary data.</text>
</comment>
<dbReference type="Proteomes" id="UP000299102">
    <property type="component" value="Unassembled WGS sequence"/>
</dbReference>